<keyword evidence="3" id="KW-0507">mRNA processing</keyword>
<comment type="subcellular location">
    <subcellularLocation>
        <location evidence="3">Nucleus</location>
    </subcellularLocation>
    <subcellularLocation>
        <location evidence="3">Cytoplasm</location>
    </subcellularLocation>
    <text evidence="3">Nucleus and/or cytoplasm.</text>
</comment>
<feature type="domain" description="Suppressor of forked" evidence="5">
    <location>
        <begin position="336"/>
        <end position="908"/>
    </location>
</feature>
<organism evidence="6 8">
    <name type="scientific">Puccinia coronata f. sp. avenae</name>
    <dbReference type="NCBI Taxonomy" id="200324"/>
    <lineage>
        <taxon>Eukaryota</taxon>
        <taxon>Fungi</taxon>
        <taxon>Dikarya</taxon>
        <taxon>Basidiomycota</taxon>
        <taxon>Pucciniomycotina</taxon>
        <taxon>Pucciniomycetes</taxon>
        <taxon>Pucciniales</taxon>
        <taxon>Pucciniaceae</taxon>
        <taxon>Puccinia</taxon>
    </lineage>
</organism>
<evidence type="ECO:0000313" key="8">
    <source>
        <dbReference type="Proteomes" id="UP000235388"/>
    </source>
</evidence>
<dbReference type="SMART" id="SM00386">
    <property type="entry name" value="HAT"/>
    <property type="match status" value="7"/>
</dbReference>
<feature type="compositionally biased region" description="Polar residues" evidence="4">
    <location>
        <begin position="49"/>
        <end position="60"/>
    </location>
</feature>
<dbReference type="GO" id="GO:0180010">
    <property type="term" value="P:co-transcriptional mRNA 3'-end processing, cleavage and polyadenylation pathway"/>
    <property type="evidence" value="ECO:0007669"/>
    <property type="project" value="UniProtKB-UniRule"/>
</dbReference>
<evidence type="ECO:0000313" key="9">
    <source>
        <dbReference type="Proteomes" id="UP000235392"/>
    </source>
</evidence>
<evidence type="ECO:0000259" key="5">
    <source>
        <dbReference type="Pfam" id="PF05843"/>
    </source>
</evidence>
<feature type="region of interest" description="Disordered" evidence="4">
    <location>
        <begin position="1"/>
        <end position="64"/>
    </location>
</feature>
<evidence type="ECO:0000313" key="6">
    <source>
        <dbReference type="EMBL" id="PLW18409.1"/>
    </source>
</evidence>
<feature type="compositionally biased region" description="Basic and acidic residues" evidence="4">
    <location>
        <begin position="1021"/>
        <end position="1030"/>
    </location>
</feature>
<dbReference type="Pfam" id="PF05843">
    <property type="entry name" value="Suf"/>
    <property type="match status" value="1"/>
</dbReference>
<feature type="compositionally biased region" description="Polar residues" evidence="4">
    <location>
        <begin position="201"/>
        <end position="211"/>
    </location>
</feature>
<dbReference type="GO" id="GO:0003729">
    <property type="term" value="F:mRNA binding"/>
    <property type="evidence" value="ECO:0007669"/>
    <property type="project" value="TreeGrafter"/>
</dbReference>
<name>A0A2N5SYU2_9BASI</name>
<dbReference type="EMBL" id="PGCJ01000832">
    <property type="protein sequence ID" value="PLW18409.1"/>
    <property type="molecule type" value="Genomic_DNA"/>
</dbReference>
<evidence type="ECO:0000256" key="3">
    <source>
        <dbReference type="RuleBase" id="RU369035"/>
    </source>
</evidence>
<feature type="region of interest" description="Disordered" evidence="4">
    <location>
        <begin position="1095"/>
        <end position="1176"/>
    </location>
</feature>
<evidence type="ECO:0000256" key="2">
    <source>
        <dbReference type="ARBA" id="ARBA00023242"/>
    </source>
</evidence>
<dbReference type="InterPro" id="IPR008847">
    <property type="entry name" value="Suf"/>
</dbReference>
<keyword evidence="3" id="KW-0963">Cytoplasm</keyword>
<gene>
    <name evidence="6" type="ORF">PCANC_08861</name>
    <name evidence="7" type="ORF">PCASD_01316</name>
</gene>
<feature type="compositionally biased region" description="Polar residues" evidence="4">
    <location>
        <begin position="314"/>
        <end position="324"/>
    </location>
</feature>
<reference evidence="8 9" key="1">
    <citation type="submission" date="2017-11" db="EMBL/GenBank/DDBJ databases">
        <title>De novo assembly and phasing of dikaryotic genomes from two isolates of Puccinia coronata f. sp. avenae, the causal agent of oat crown rust.</title>
        <authorList>
            <person name="Miller M.E."/>
            <person name="Zhang Y."/>
            <person name="Omidvar V."/>
            <person name="Sperschneider J."/>
            <person name="Schwessinger B."/>
            <person name="Raley C."/>
            <person name="Palmer J.M."/>
            <person name="Garnica D."/>
            <person name="Upadhyaya N."/>
            <person name="Rathjen J."/>
            <person name="Taylor J.M."/>
            <person name="Park R.F."/>
            <person name="Dodds P.N."/>
            <person name="Hirsch C.D."/>
            <person name="Kianian S.F."/>
            <person name="Figueroa M."/>
        </authorList>
    </citation>
    <scope>NUCLEOTIDE SEQUENCE [LARGE SCALE GENOMIC DNA]</scope>
    <source>
        <strain evidence="6">12NC29</strain>
        <strain evidence="7">12SD80</strain>
    </source>
</reference>
<feature type="compositionally biased region" description="Gly residues" evidence="4">
    <location>
        <begin position="1096"/>
        <end position="1114"/>
    </location>
</feature>
<feature type="region of interest" description="Disordered" evidence="4">
    <location>
        <begin position="115"/>
        <end position="135"/>
    </location>
</feature>
<feature type="compositionally biased region" description="Basic and acidic residues" evidence="4">
    <location>
        <begin position="1"/>
        <end position="10"/>
    </location>
</feature>
<comment type="caution">
    <text evidence="6">The sequence shown here is derived from an EMBL/GenBank/DDBJ whole genome shotgun (WGS) entry which is preliminary data.</text>
</comment>
<dbReference type="Gene3D" id="1.25.40.1040">
    <property type="match status" value="1"/>
</dbReference>
<evidence type="ECO:0000313" key="7">
    <source>
        <dbReference type="EMBL" id="PLW49982.1"/>
    </source>
</evidence>
<dbReference type="InterPro" id="IPR045243">
    <property type="entry name" value="Rna14-like"/>
</dbReference>
<feature type="compositionally biased region" description="Polar residues" evidence="4">
    <location>
        <begin position="256"/>
        <end position="307"/>
    </location>
</feature>
<dbReference type="InterPro" id="IPR011990">
    <property type="entry name" value="TPR-like_helical_dom_sf"/>
</dbReference>
<feature type="region of interest" description="Disordered" evidence="4">
    <location>
        <begin position="153"/>
        <end position="332"/>
    </location>
</feature>
<dbReference type="PANTHER" id="PTHR19980">
    <property type="entry name" value="RNA CLEAVAGE STIMULATION FACTOR"/>
    <property type="match status" value="1"/>
</dbReference>
<dbReference type="AlphaFoldDB" id="A0A2N5SYU2"/>
<dbReference type="GO" id="GO:0005634">
    <property type="term" value="C:nucleus"/>
    <property type="evidence" value="ECO:0007669"/>
    <property type="project" value="UniProtKB-SubCell"/>
</dbReference>
<keyword evidence="2 3" id="KW-0539">Nucleus</keyword>
<evidence type="ECO:0000256" key="4">
    <source>
        <dbReference type="SAM" id="MobiDB-lite"/>
    </source>
</evidence>
<proteinExistence type="predicted"/>
<dbReference type="STRING" id="200324.A0A2N5SYU2"/>
<dbReference type="Proteomes" id="UP000235388">
    <property type="component" value="Unassembled WGS sequence"/>
</dbReference>
<sequence>MDHSSLRDPRLFSLKPTSGLSLRDPALEQHAQLTTDPSLSLPTTPLLPNNSAADNTQGGSAETIKPHSLQSTYSLPVLSSHQNTATPQNHSSQAPLSPANLLAQAVIAPVDQIPEKPQNINQPIPSPTPQLGHTPLIDQVQTPTITPGVKEEVQQHLHQNIPQSLEQKDPPTSTVVPSPENDQAQTVNASPDQNEERQAEDQQPVNQNLEDQQPAAQNQEEPQRVDQNQEEPQSAHQNQEIQDSNPNITGILELNDPSSQNEPEPTATKDQAQTDTIPSEQSQEIQLASQDISESSQAVKPPTQQNPPLFAPSPTASENNQVNEPTPVPQPVLSRLASLRQRVEKDPMDGEAWIELITDAEKKGDLEKTREVYSSFLQHFPDAANQWIAYADLELGHGHFPEVEQIFSRCLRSSVSVELWAFYLNYIRRVNPVEGEKAAASRAIIVSAYDFSLNHIGIDRESGQIWLDYIHIVKAGEAAGTWQEQQKMDTLRKLYQRAVCIPLDNIEQIWKEYDSFEHQMSKMTAKKFLADKSSQYMTARAALKEMKSLTDPLSRPRVPVKPNWKRVNDHKQLAQWKAYLAWEEKNPLDISDKNLLNSRIQYAFRQATMHMRFYPEIWYLSATHLQKNDKADEALAVLQSGLTANPTSIVLTYAIVEAHENFKNYPACYAAFHSLIQYYHSEIDEINKTIEKEIAHGIPIIESKTSTTLPDGEAEQELTEEEKQCVKEEEQLRSNITALYKPKIDEFREAAASVWITEMRFARRTEGIKPARAVFTRARKAPYITSHVFEASAMMEYHWNKEPAVATKVFDLGLKSFSEDVNYVLQYLDFLITLNDDSNARALFEKTVSKIPPESARPLWRRWAAYEFIYGDKAASEKLNLRVAEIFPDWGVVERLSDRHAYTDLGDVLGRELGTAIEPIPLRNRSPSPVPAHLGGFVSKRAGGGPPDVGHHPTGIPSGPASYRNRQQQHHQRERSFSPDFRGKRPRGARSSVSPDRRNGPSSTGIPTAPSASDSNPSAKRGRDNYENNPKRNRYSSPPSRNRDTPPPAPNPYAWFPEGLRYFLGILPLATSFEGPRLDANTVLQVLSEATIPLGSSGGGGGAGGGNGVSGGATHGPSGPAADRGGVPAGPANRGGGGGGDGYHGNHVPAGWGPNRGSSNPASGRGGHNSRRGRRK</sequence>
<keyword evidence="1" id="KW-0677">Repeat</keyword>
<dbReference type="InterPro" id="IPR003107">
    <property type="entry name" value="HAT"/>
</dbReference>
<dbReference type="PANTHER" id="PTHR19980:SF0">
    <property type="entry name" value="CLEAVAGE STIMULATION FACTOR SUBUNIT 3"/>
    <property type="match status" value="1"/>
</dbReference>
<evidence type="ECO:0000256" key="1">
    <source>
        <dbReference type="ARBA" id="ARBA00022737"/>
    </source>
</evidence>
<feature type="compositionally biased region" description="Polar residues" evidence="4">
    <location>
        <begin position="156"/>
        <end position="192"/>
    </location>
</feature>
<protein>
    <recommendedName>
        <fullName evidence="3">mRNA 3'-end-processing protein RNA14</fullName>
    </recommendedName>
</protein>
<dbReference type="GO" id="GO:0005737">
    <property type="term" value="C:cytoplasm"/>
    <property type="evidence" value="ECO:0007669"/>
    <property type="project" value="UniProtKB-SubCell"/>
</dbReference>
<dbReference type="SUPFAM" id="SSF48452">
    <property type="entry name" value="TPR-like"/>
    <property type="match status" value="2"/>
</dbReference>
<accession>A0A2N5SYU2</accession>
<feature type="compositionally biased region" description="Polar residues" evidence="4">
    <location>
        <begin position="1000"/>
        <end position="1018"/>
    </location>
</feature>
<feature type="compositionally biased region" description="Polar residues" evidence="4">
    <location>
        <begin position="230"/>
        <end position="248"/>
    </location>
</feature>
<dbReference type="Proteomes" id="UP000235392">
    <property type="component" value="Unassembled WGS sequence"/>
</dbReference>
<dbReference type="EMBL" id="PGCI01000013">
    <property type="protein sequence ID" value="PLW49982.1"/>
    <property type="molecule type" value="Genomic_DNA"/>
</dbReference>
<feature type="compositionally biased region" description="Low complexity" evidence="4">
    <location>
        <begin position="33"/>
        <end position="48"/>
    </location>
</feature>
<feature type="region of interest" description="Disordered" evidence="4">
    <location>
        <begin position="920"/>
        <end position="1052"/>
    </location>
</feature>
<dbReference type="OrthoDB" id="26282at2759"/>
<feature type="compositionally biased region" description="Basic and acidic residues" evidence="4">
    <location>
        <begin position="974"/>
        <end position="983"/>
    </location>
</feature>
<keyword evidence="8" id="KW-1185">Reference proteome</keyword>
<feature type="compositionally biased region" description="Gly residues" evidence="4">
    <location>
        <begin position="1133"/>
        <end position="1143"/>
    </location>
</feature>
<comment type="function">
    <text evidence="3">Component of the cleavage factor IA (CFIA) complex, which is involved in the endonucleolytic cleavage during polyadenylation-dependent pre-mRNA 3'-end formation.</text>
</comment>